<feature type="compositionally biased region" description="Low complexity" evidence="2">
    <location>
        <begin position="484"/>
        <end position="518"/>
    </location>
</feature>
<feature type="region of interest" description="Disordered" evidence="2">
    <location>
        <begin position="280"/>
        <end position="299"/>
    </location>
</feature>
<organism evidence="3 4">
    <name type="scientific">Cymbomonas tetramitiformis</name>
    <dbReference type="NCBI Taxonomy" id="36881"/>
    <lineage>
        <taxon>Eukaryota</taxon>
        <taxon>Viridiplantae</taxon>
        <taxon>Chlorophyta</taxon>
        <taxon>Pyramimonadophyceae</taxon>
        <taxon>Pyramimonadales</taxon>
        <taxon>Pyramimonadaceae</taxon>
        <taxon>Cymbomonas</taxon>
    </lineage>
</organism>
<reference evidence="3 4" key="1">
    <citation type="journal article" date="2015" name="Genome Biol. Evol.">
        <title>Comparative Genomics of a Bacterivorous Green Alga Reveals Evolutionary Causalities and Consequences of Phago-Mixotrophic Mode of Nutrition.</title>
        <authorList>
            <person name="Burns J.A."/>
            <person name="Paasch A."/>
            <person name="Narechania A."/>
            <person name="Kim E."/>
        </authorList>
    </citation>
    <scope>NUCLEOTIDE SEQUENCE [LARGE SCALE GENOMIC DNA]</scope>
    <source>
        <strain evidence="3 4">PLY_AMNH</strain>
    </source>
</reference>
<protein>
    <recommendedName>
        <fullName evidence="5">CCHC-type domain-containing protein</fullName>
    </recommendedName>
</protein>
<feature type="compositionally biased region" description="Low complexity" evidence="2">
    <location>
        <begin position="1413"/>
        <end position="1425"/>
    </location>
</feature>
<feature type="region of interest" description="Disordered" evidence="2">
    <location>
        <begin position="706"/>
        <end position="737"/>
    </location>
</feature>
<feature type="compositionally biased region" description="Polar residues" evidence="2">
    <location>
        <begin position="349"/>
        <end position="361"/>
    </location>
</feature>
<feature type="region of interest" description="Disordered" evidence="2">
    <location>
        <begin position="1002"/>
        <end position="1022"/>
    </location>
</feature>
<proteinExistence type="predicted"/>
<keyword evidence="4" id="KW-1185">Reference proteome</keyword>
<feature type="region of interest" description="Disordered" evidence="2">
    <location>
        <begin position="484"/>
        <end position="548"/>
    </location>
</feature>
<feature type="coiled-coil region" evidence="1">
    <location>
        <begin position="1106"/>
        <end position="1133"/>
    </location>
</feature>
<evidence type="ECO:0000256" key="1">
    <source>
        <dbReference type="SAM" id="Coils"/>
    </source>
</evidence>
<feature type="compositionally biased region" description="Pro residues" evidence="2">
    <location>
        <begin position="338"/>
        <end position="347"/>
    </location>
</feature>
<keyword evidence="1" id="KW-0175">Coiled coil</keyword>
<feature type="region of interest" description="Disordered" evidence="2">
    <location>
        <begin position="313"/>
        <end position="391"/>
    </location>
</feature>
<feature type="region of interest" description="Disordered" evidence="2">
    <location>
        <begin position="1217"/>
        <end position="1320"/>
    </location>
</feature>
<feature type="compositionally biased region" description="Basic residues" evidence="2">
    <location>
        <begin position="1306"/>
        <end position="1317"/>
    </location>
</feature>
<dbReference type="EMBL" id="LGRX02026422">
    <property type="protein sequence ID" value="KAK3250905.1"/>
    <property type="molecule type" value="Genomic_DNA"/>
</dbReference>
<name>A0AAE0CBI1_9CHLO</name>
<evidence type="ECO:0008006" key="5">
    <source>
        <dbReference type="Google" id="ProtNLM"/>
    </source>
</evidence>
<feature type="region of interest" description="Disordered" evidence="2">
    <location>
        <begin position="231"/>
        <end position="256"/>
    </location>
</feature>
<evidence type="ECO:0000313" key="4">
    <source>
        <dbReference type="Proteomes" id="UP001190700"/>
    </source>
</evidence>
<feature type="region of interest" description="Disordered" evidence="2">
    <location>
        <begin position="1141"/>
        <end position="1167"/>
    </location>
</feature>
<feature type="compositionally biased region" description="Polar residues" evidence="2">
    <location>
        <begin position="1143"/>
        <end position="1154"/>
    </location>
</feature>
<sequence>MEAGLKTNDVDTSGPDFGTVDGTLALHSVRAGVGLLVGLKRQRQCYCEYCYGQCTRAEPDCEGCHYKSHVDNWVPFTLKAKAKAEARETRLSAAEAAHNTGVLVARGNIFARPSGGDELHSYYLVKALSGVQEVREERGRTADPIKFVYLQEEVTLEDTSVVNAPTSSIGVTRSAGRLTSGDIPTNLTATGAGYPHAYHASSIDRADLNLYGVAHLDAQPRDRRCQHTAGSNLLDDYSTEAIDSSRPPPSTPGVTAAARQQFEDLARSFQDQVISSSVPTFDSLRMPPDPAAGPVQPAPAFYAGQSVSYVTHPYSTASPESKPWPETHELPPTSSPSRPMPPGPPVQPTRSATPAEQSVSQIPVRYQDSLPGSGVMPAPARESRRQRRRQRLDQYWGASGQPMWSRAGHSYPAPPYPALSQPSPAHHLAPWRAAAGAMPAAGFPVPLPQPAVIADSVPFEDPATAIRQLALRFDEFMLKYPTAGSPTPAPALPAGALSEHPKTPSSDPDGFSSTSSKSESLPAPTPDRTTPSPPASSQPSHDEESPTVSVLLWTTKGESFWLTSRSTGVVIDLGEEVRHRFRLPSTRQSGTSSDLDVVWSTLHHVGLNIQDLAAHGSVMVPERLDVDEGATYALLITRAQVTAARKVADQRGGQQRRLPMFAWATIPDTALESDTAEFDPVGLQAWAALTTTEAYLFRSTPSSAQAAPATPVASQSPVPATPKAILARPPTNLPSPSRSAGLLPLHSALAQFPGHHDLMGEADPTVVYRESKTVADILKLVRDIPMYPATEDMVSTDADISALPPFTEALTNMVCHGVVAFALQRMSAYKLGQTVITMPELLREIAQRRLRPRSLTFLKQGNAMNSEAWVQRYGTLAPFLADVARSVLDDIALVGLAGTVMRMTQRREETARTFAARLAGWCEVTQLLADSMPGCPSISPNQLLYQFWSGLRLRQTVMDRLMDDHLNLQLPEEWERLHPNSTALQHVITVATKAENAEKLVNPRPVGTSTPAASRTPWRGGRSPARLNAVQDLGQEPGVTDESAAELDTGADLCVQQSGSQPPSMTRPPRRCFVCGSEQHLWANCPDEAKKKAWVADAPARLARRRQANDAQVAALEMDLDDLEDEADALDLFQSGELAAAVSSEQSTAENTWQDPVPPEESPQPPVQFSVNCQTPQNRSEGAGATPAPLDEAMCRPYQEGHDDPQMVYTDNHPELLSPTPPWRRPPRHRVPRRPVQDRMRSLSEQFARPIESYPLVDSGEDGGEPFPKAPPFELRPEVPPSTSRPAACPARVAPSTGGSPEKLERRKHTGKPRVRLNRADRERHRQELEVRVLGDEVPGSNADSIADRVRACRELSHPEHVAAAALADEDEKWVDAWVPEGWRSLFRVHQWNQREREAAEEALDVAPPKSADLLQDQSDSQSDSTKQEELMSPTQPVEDSDSDSERLNFTQQMLQGHLEVARHTVEHSGELASWNDDVCVKNSARRVDGTSDHPDPLLWIQLAPHRVFPGSRREGKYPCIIPSGTPSVLICDEMDKWFGTREDNWR</sequence>
<dbReference type="Proteomes" id="UP001190700">
    <property type="component" value="Unassembled WGS sequence"/>
</dbReference>
<feature type="compositionally biased region" description="Pro residues" evidence="2">
    <location>
        <begin position="1156"/>
        <end position="1166"/>
    </location>
</feature>
<evidence type="ECO:0000313" key="3">
    <source>
        <dbReference type="EMBL" id="KAK3250905.1"/>
    </source>
</evidence>
<comment type="caution">
    <text evidence="3">The sequence shown here is derived from an EMBL/GenBank/DDBJ whole genome shotgun (WGS) entry which is preliminary data.</text>
</comment>
<evidence type="ECO:0000256" key="2">
    <source>
        <dbReference type="SAM" id="MobiDB-lite"/>
    </source>
</evidence>
<feature type="region of interest" description="Disordered" evidence="2">
    <location>
        <begin position="1399"/>
        <end position="1446"/>
    </location>
</feature>
<feature type="compositionally biased region" description="Low complexity" evidence="2">
    <location>
        <begin position="706"/>
        <end position="718"/>
    </location>
</feature>
<gene>
    <name evidence="3" type="ORF">CYMTET_39739</name>
</gene>
<accession>A0AAE0CBI1</accession>